<evidence type="ECO:0000313" key="6">
    <source>
        <dbReference type="EMBL" id="ALS20642.1"/>
    </source>
</evidence>
<feature type="DNA-binding region" description="H-T-H motif" evidence="4">
    <location>
        <begin position="45"/>
        <end position="64"/>
    </location>
</feature>
<keyword evidence="7" id="KW-1185">Reference proteome</keyword>
<keyword evidence="3" id="KW-0804">Transcription</keyword>
<dbReference type="OrthoDB" id="116240at2"/>
<name>A0A0U2KVL6_9BACL</name>
<dbReference type="RefSeq" id="WP_062406657.1">
    <property type="nucleotide sequence ID" value="NZ_CP013652.1"/>
</dbReference>
<dbReference type="Pfam" id="PF00440">
    <property type="entry name" value="TetR_N"/>
    <property type="match status" value="1"/>
</dbReference>
<dbReference type="SUPFAM" id="SSF48498">
    <property type="entry name" value="Tetracyclin repressor-like, C-terminal domain"/>
    <property type="match status" value="1"/>
</dbReference>
<dbReference type="EMBL" id="CP013652">
    <property type="protein sequence ID" value="ALS20642.1"/>
    <property type="molecule type" value="Genomic_DNA"/>
</dbReference>
<dbReference type="PANTHER" id="PTHR47506">
    <property type="entry name" value="TRANSCRIPTIONAL REGULATORY PROTEIN"/>
    <property type="match status" value="1"/>
</dbReference>
<evidence type="ECO:0000256" key="1">
    <source>
        <dbReference type="ARBA" id="ARBA00023015"/>
    </source>
</evidence>
<dbReference type="PANTHER" id="PTHR47506:SF6">
    <property type="entry name" value="HTH-TYPE TRANSCRIPTIONAL REPRESSOR NEMR"/>
    <property type="match status" value="1"/>
</dbReference>
<accession>A0A0U2KVL6</accession>
<dbReference type="AlphaFoldDB" id="A0A0U2KVL6"/>
<dbReference type="InterPro" id="IPR001647">
    <property type="entry name" value="HTH_TetR"/>
</dbReference>
<proteinExistence type="predicted"/>
<dbReference type="KEGG" id="pnp:IJ22_02530"/>
<evidence type="ECO:0000256" key="4">
    <source>
        <dbReference type="PROSITE-ProRule" id="PRU00335"/>
    </source>
</evidence>
<dbReference type="PRINTS" id="PR00455">
    <property type="entry name" value="HTHTETR"/>
</dbReference>
<protein>
    <submittedName>
        <fullName evidence="6">TetR family transcriptional regulator</fullName>
    </submittedName>
</protein>
<keyword evidence="2 4" id="KW-0238">DNA-binding</keyword>
<gene>
    <name evidence="6" type="ORF">IJ22_02530</name>
</gene>
<reference evidence="7" key="1">
    <citation type="submission" date="2015-12" db="EMBL/GenBank/DDBJ databases">
        <title>Complete genome sequences of two moderately thermophilic Paenibacillus species.</title>
        <authorList>
            <person name="Butler R.III."/>
            <person name="Wang J."/>
            <person name="Stark B.C."/>
            <person name="Pombert J.-F."/>
        </authorList>
    </citation>
    <scope>NUCLEOTIDE SEQUENCE [LARGE SCALE GENOMIC DNA]</scope>
    <source>
        <strain evidence="7">32O-Y</strain>
    </source>
</reference>
<evidence type="ECO:0000259" key="5">
    <source>
        <dbReference type="PROSITE" id="PS50977"/>
    </source>
</evidence>
<reference evidence="6 7" key="2">
    <citation type="journal article" date="2016" name="Genome Announc.">
        <title>Complete Genome Sequences of Two Interactive Moderate Thermophiles, Paenibacillus napthalenovorans 32O-Y and Paenibacillus sp. 32O-W.</title>
        <authorList>
            <person name="Butler R.R.III."/>
            <person name="Wang J."/>
            <person name="Stark B.C."/>
            <person name="Pombert J.F."/>
        </authorList>
    </citation>
    <scope>NUCLEOTIDE SEQUENCE [LARGE SCALE GENOMIC DNA]</scope>
    <source>
        <strain evidence="6 7">32O-Y</strain>
    </source>
</reference>
<dbReference type="PATRIC" id="fig|162209.4.peg.263"/>
<keyword evidence="1" id="KW-0805">Transcription regulation</keyword>
<dbReference type="Gene3D" id="1.10.357.10">
    <property type="entry name" value="Tetracycline Repressor, domain 2"/>
    <property type="match status" value="1"/>
</dbReference>
<organism evidence="6 7">
    <name type="scientific">Paenibacillus naphthalenovorans</name>
    <dbReference type="NCBI Taxonomy" id="162209"/>
    <lineage>
        <taxon>Bacteria</taxon>
        <taxon>Bacillati</taxon>
        <taxon>Bacillota</taxon>
        <taxon>Bacilli</taxon>
        <taxon>Bacillales</taxon>
        <taxon>Paenibacillaceae</taxon>
        <taxon>Paenibacillus</taxon>
    </lineage>
</organism>
<dbReference type="GO" id="GO:0003677">
    <property type="term" value="F:DNA binding"/>
    <property type="evidence" value="ECO:0007669"/>
    <property type="project" value="UniProtKB-UniRule"/>
</dbReference>
<dbReference type="Proteomes" id="UP000061660">
    <property type="component" value="Chromosome"/>
</dbReference>
<evidence type="ECO:0000256" key="2">
    <source>
        <dbReference type="ARBA" id="ARBA00023125"/>
    </source>
</evidence>
<evidence type="ECO:0000313" key="7">
    <source>
        <dbReference type="Proteomes" id="UP000061660"/>
    </source>
</evidence>
<evidence type="ECO:0000256" key="3">
    <source>
        <dbReference type="ARBA" id="ARBA00023163"/>
    </source>
</evidence>
<dbReference type="STRING" id="162209.IJ22_02530"/>
<dbReference type="PROSITE" id="PS50977">
    <property type="entry name" value="HTH_TETR_2"/>
    <property type="match status" value="1"/>
</dbReference>
<feature type="domain" description="HTH tetR-type" evidence="5">
    <location>
        <begin position="22"/>
        <end position="82"/>
    </location>
</feature>
<sequence length="208" mass="23568">MTNLNAKKPKPAFSKRKRVPRAQAQEYILQAAGELFYKEGIRAVSVDSVVEQAGMNKMTLYRQFSSKNELILAYLDRQSKQFWEEWEASLAKHPHQPRRQIIQLFTDLADKSSVIGYRGCCFSHIAIEFPDPEHPARQLVFAHKKALIQKLVELTKSMNATDPEILAHSLALWIEGAYAASQTFGADSDTIRMLPVIVEKLLDEAAPQ</sequence>
<dbReference type="InterPro" id="IPR009057">
    <property type="entry name" value="Homeodomain-like_sf"/>
</dbReference>
<dbReference type="InterPro" id="IPR036271">
    <property type="entry name" value="Tet_transcr_reg_TetR-rel_C_sf"/>
</dbReference>
<dbReference type="SUPFAM" id="SSF46689">
    <property type="entry name" value="Homeodomain-like"/>
    <property type="match status" value="1"/>
</dbReference>